<accession>A0A089HK51</accession>
<proteinExistence type="predicted"/>
<evidence type="ECO:0000313" key="1">
    <source>
        <dbReference type="EMBL" id="AIQ11065.1"/>
    </source>
</evidence>
<gene>
    <name evidence="1" type="ORF">PDUR_02870</name>
</gene>
<evidence type="ECO:0000313" key="2">
    <source>
        <dbReference type="Proteomes" id="UP000029409"/>
    </source>
</evidence>
<reference evidence="1 2" key="1">
    <citation type="submission" date="2014-08" db="EMBL/GenBank/DDBJ databases">
        <title>Comparative genomics of the Paenibacillus odorifer group.</title>
        <authorList>
            <person name="den Bakker H.C."/>
            <person name="Tsai Y.-C."/>
            <person name="Martin N."/>
            <person name="Korlach J."/>
            <person name="Wiedmann M."/>
        </authorList>
    </citation>
    <scope>NUCLEOTIDE SEQUENCE [LARGE SCALE GENOMIC DNA]</scope>
    <source>
        <strain evidence="1 2">DSM 1735</strain>
    </source>
</reference>
<name>A0A089HK51_PAEDU</name>
<dbReference type="KEGG" id="pdu:PDUR_02870"/>
<protein>
    <submittedName>
        <fullName evidence="1">Uncharacterized protein</fullName>
    </submittedName>
</protein>
<keyword evidence="2" id="KW-1185">Reference proteome</keyword>
<dbReference type="AlphaFoldDB" id="A0A089HK51"/>
<dbReference type="STRING" id="44251.PDUR_02870"/>
<organism evidence="1 2">
    <name type="scientific">Paenibacillus durus</name>
    <name type="common">Paenibacillus azotofixans</name>
    <dbReference type="NCBI Taxonomy" id="44251"/>
    <lineage>
        <taxon>Bacteria</taxon>
        <taxon>Bacillati</taxon>
        <taxon>Bacillota</taxon>
        <taxon>Bacilli</taxon>
        <taxon>Bacillales</taxon>
        <taxon>Paenibacillaceae</taxon>
        <taxon>Paenibacillus</taxon>
    </lineage>
</organism>
<dbReference type="EMBL" id="CP009288">
    <property type="protein sequence ID" value="AIQ11065.1"/>
    <property type="molecule type" value="Genomic_DNA"/>
</dbReference>
<dbReference type="eggNOG" id="ENOG5031FRM">
    <property type="taxonomic scope" value="Bacteria"/>
</dbReference>
<sequence length="160" mass="19328">MENREVALTVSNMLMEIIDQQIPYHWVRTKEPFLHPYKDKVCYDYSGEVKLMTEDEFQAVIAGLGNRVCYSSDLEELLDTIYINQWYPTYESNCGKHWLSYKNLLEQRFNDWKCNNFELYDDDGNELNEALNLELDQQLYDFLEHMSGEIYVRKILRKWR</sequence>
<dbReference type="Proteomes" id="UP000029409">
    <property type="component" value="Chromosome"/>
</dbReference>